<sequence>MANADFLLLMSFTWSFVNKTIKPTLLITTNYWPAAYISSAPDIDSRYILDIPVDVLCRAGKCPSRCTQGLHAPIGTLFFSEFPRLVDFSLSLSESRRDLPIIESSAFAVKGFRPYWSGPNRQWRESSSVL</sequence>
<dbReference type="Proteomes" id="UP000054485">
    <property type="component" value="Unassembled WGS sequence"/>
</dbReference>
<evidence type="ECO:0000313" key="1">
    <source>
        <dbReference type="EMBL" id="KIK46986.1"/>
    </source>
</evidence>
<evidence type="ECO:0000313" key="2">
    <source>
        <dbReference type="Proteomes" id="UP000054485"/>
    </source>
</evidence>
<reference evidence="1 2" key="1">
    <citation type="submission" date="2014-04" db="EMBL/GenBank/DDBJ databases">
        <authorList>
            <consortium name="DOE Joint Genome Institute"/>
            <person name="Kuo A."/>
            <person name="Ruytinx J."/>
            <person name="Rineau F."/>
            <person name="Colpaert J."/>
            <person name="Kohler A."/>
            <person name="Nagy L.G."/>
            <person name="Floudas D."/>
            <person name="Copeland A."/>
            <person name="Barry K.W."/>
            <person name="Cichocki N."/>
            <person name="Veneault-Fourrey C."/>
            <person name="LaButti K."/>
            <person name="Lindquist E.A."/>
            <person name="Lipzen A."/>
            <person name="Lundell T."/>
            <person name="Morin E."/>
            <person name="Murat C."/>
            <person name="Sun H."/>
            <person name="Tunlid A."/>
            <person name="Henrissat B."/>
            <person name="Grigoriev I.V."/>
            <person name="Hibbett D.S."/>
            <person name="Martin F."/>
            <person name="Nordberg H.P."/>
            <person name="Cantor M.N."/>
            <person name="Hua S.X."/>
        </authorList>
    </citation>
    <scope>NUCLEOTIDE SEQUENCE [LARGE SCALE GENOMIC DNA]</scope>
    <source>
        <strain evidence="1 2">UH-Slu-Lm8-n1</strain>
    </source>
</reference>
<dbReference type="AlphaFoldDB" id="A0A0D0AZ36"/>
<dbReference type="EMBL" id="KN835152">
    <property type="protein sequence ID" value="KIK46986.1"/>
    <property type="molecule type" value="Genomic_DNA"/>
</dbReference>
<gene>
    <name evidence="1" type="ORF">CY34DRAFT_331260</name>
</gene>
<dbReference type="HOGENOM" id="CLU_1939515_0_0_1"/>
<organism evidence="1 2">
    <name type="scientific">Suillus luteus UH-Slu-Lm8-n1</name>
    <dbReference type="NCBI Taxonomy" id="930992"/>
    <lineage>
        <taxon>Eukaryota</taxon>
        <taxon>Fungi</taxon>
        <taxon>Dikarya</taxon>
        <taxon>Basidiomycota</taxon>
        <taxon>Agaricomycotina</taxon>
        <taxon>Agaricomycetes</taxon>
        <taxon>Agaricomycetidae</taxon>
        <taxon>Boletales</taxon>
        <taxon>Suillineae</taxon>
        <taxon>Suillaceae</taxon>
        <taxon>Suillus</taxon>
    </lineage>
</organism>
<proteinExistence type="predicted"/>
<dbReference type="InParanoid" id="A0A0D0AZ36"/>
<reference evidence="2" key="2">
    <citation type="submission" date="2015-01" db="EMBL/GenBank/DDBJ databases">
        <title>Evolutionary Origins and Diversification of the Mycorrhizal Mutualists.</title>
        <authorList>
            <consortium name="DOE Joint Genome Institute"/>
            <consortium name="Mycorrhizal Genomics Consortium"/>
            <person name="Kohler A."/>
            <person name="Kuo A."/>
            <person name="Nagy L.G."/>
            <person name="Floudas D."/>
            <person name="Copeland A."/>
            <person name="Barry K.W."/>
            <person name="Cichocki N."/>
            <person name="Veneault-Fourrey C."/>
            <person name="LaButti K."/>
            <person name="Lindquist E.A."/>
            <person name="Lipzen A."/>
            <person name="Lundell T."/>
            <person name="Morin E."/>
            <person name="Murat C."/>
            <person name="Riley R."/>
            <person name="Ohm R."/>
            <person name="Sun H."/>
            <person name="Tunlid A."/>
            <person name="Henrissat B."/>
            <person name="Grigoriev I.V."/>
            <person name="Hibbett D.S."/>
            <person name="Martin F."/>
        </authorList>
    </citation>
    <scope>NUCLEOTIDE SEQUENCE [LARGE SCALE GENOMIC DNA]</scope>
    <source>
        <strain evidence="2">UH-Slu-Lm8-n1</strain>
    </source>
</reference>
<name>A0A0D0AZ36_9AGAM</name>
<accession>A0A0D0AZ36</accession>
<keyword evidence="2" id="KW-1185">Reference proteome</keyword>
<protein>
    <submittedName>
        <fullName evidence="1">Uncharacterized protein</fullName>
    </submittedName>
</protein>